<dbReference type="GO" id="GO:0019629">
    <property type="term" value="P:propionate catabolic process, 2-methylcitrate cycle"/>
    <property type="evidence" value="ECO:0007669"/>
    <property type="project" value="UniProtKB-UniRule"/>
</dbReference>
<name>A0A345PBM6_9GAMM</name>
<feature type="binding site" evidence="11">
    <location>
        <position position="158"/>
    </location>
    <ligand>
        <name>substrate</name>
    </ligand>
</feature>
<feature type="binding site" evidence="11">
    <location>
        <begin position="46"/>
        <end position="48"/>
    </location>
    <ligand>
        <name>substrate</name>
    </ligand>
</feature>
<evidence type="ECO:0000256" key="9">
    <source>
        <dbReference type="ARBA" id="ARBA00057039"/>
    </source>
</evidence>
<comment type="function">
    <text evidence="12">Catalyzes the thermodynamically favored C-C bond cleavage of (2R,3S)-2-methylisocitrate to yield pyruvate and succinate.</text>
</comment>
<keyword evidence="6 11" id="KW-0460">Magnesium</keyword>
<evidence type="ECO:0000256" key="2">
    <source>
        <dbReference type="ARBA" id="ARBA00001946"/>
    </source>
</evidence>
<evidence type="ECO:0000256" key="7">
    <source>
        <dbReference type="ARBA" id="ARBA00023239"/>
    </source>
</evidence>
<dbReference type="FunFam" id="3.20.20.60:FF:000009">
    <property type="entry name" value="2-methylisocitrate lyase"/>
    <property type="match status" value="1"/>
</dbReference>
<dbReference type="SUPFAM" id="SSF51621">
    <property type="entry name" value="Phosphoenolpyruvate/pyruvate domain"/>
    <property type="match status" value="1"/>
</dbReference>
<keyword evidence="5 11" id="KW-0479">Metal-binding</keyword>
<dbReference type="Gene3D" id="3.20.20.60">
    <property type="entry name" value="Phosphoenolpyruvate-binding domains"/>
    <property type="match status" value="1"/>
</dbReference>
<dbReference type="GO" id="GO:0000287">
    <property type="term" value="F:magnesium ion binding"/>
    <property type="evidence" value="ECO:0007669"/>
    <property type="project" value="UniProtKB-UniRule"/>
</dbReference>
<evidence type="ECO:0000313" key="14">
    <source>
        <dbReference type="Proteomes" id="UP000253940"/>
    </source>
</evidence>
<evidence type="ECO:0000256" key="4">
    <source>
        <dbReference type="ARBA" id="ARBA00012260"/>
    </source>
</evidence>
<feature type="binding site" evidence="11">
    <location>
        <position position="86"/>
    </location>
    <ligand>
        <name>Mg(2+)</name>
        <dbReference type="ChEBI" id="CHEBI:18420"/>
    </ligand>
</feature>
<feature type="binding site" evidence="11">
    <location>
        <position position="188"/>
    </location>
    <ligand>
        <name>substrate</name>
    </ligand>
</feature>
<dbReference type="Proteomes" id="UP000253940">
    <property type="component" value="Chromosome"/>
</dbReference>
<comment type="pathway">
    <text evidence="11 12">Organic acid metabolism; propanoate degradation.</text>
</comment>
<dbReference type="UniPathway" id="UPA00946"/>
<dbReference type="NCBIfam" id="TIGR02317">
    <property type="entry name" value="prpB"/>
    <property type="match status" value="1"/>
</dbReference>
<dbReference type="InterPro" id="IPR039556">
    <property type="entry name" value="ICL/PEPM"/>
</dbReference>
<dbReference type="EC" id="4.1.3.30" evidence="4 11"/>
<dbReference type="Pfam" id="PF13714">
    <property type="entry name" value="PEP_mutase"/>
    <property type="match status" value="1"/>
</dbReference>
<dbReference type="NCBIfam" id="NF008455">
    <property type="entry name" value="PRK11320.1"/>
    <property type="match status" value="1"/>
</dbReference>
<comment type="similarity">
    <text evidence="3 11 12">Belongs to the isocitrate lyase/PEP mutase superfamily. Methylisocitrate lyase family.</text>
</comment>
<evidence type="ECO:0000256" key="5">
    <source>
        <dbReference type="ARBA" id="ARBA00022723"/>
    </source>
</evidence>
<comment type="function">
    <text evidence="9">Involved in the catabolism of short chain fatty acids (SCFA) via the 2-methylcitrate cycle I (propionate degradation route). Catalyzes the thermodynamically favored C-C bond cleavage of (2R,3S)-2-methylisocitrate to yield pyruvate and succinate via an alpha-carboxy-carbanion intermediate.</text>
</comment>
<feature type="binding site" evidence="11">
    <location>
        <begin position="123"/>
        <end position="124"/>
    </location>
    <ligand>
        <name>substrate</name>
    </ligand>
</feature>
<evidence type="ECO:0000256" key="1">
    <source>
        <dbReference type="ARBA" id="ARBA00001050"/>
    </source>
</evidence>
<evidence type="ECO:0000256" key="10">
    <source>
        <dbReference type="ARBA" id="ARBA00073849"/>
    </source>
</evidence>
<comment type="function">
    <text evidence="11">Involved in the catabolism of short chain fatty acids (SCFA) via the 2-methylcitrate cycle (propionate degradation route). Catalyzes the thermodynamically favored C-C bond cleavage of (2R,3S)-2-methylisocitrate to yield pyruvate and succinate via an alpha-carboxy-carbanion intermediate.</text>
</comment>
<dbReference type="InterPro" id="IPR015813">
    <property type="entry name" value="Pyrv/PenolPyrv_kinase-like_dom"/>
</dbReference>
<feature type="binding site" evidence="11">
    <location>
        <position position="270"/>
    </location>
    <ligand>
        <name>substrate</name>
    </ligand>
</feature>
<reference evidence="13 14" key="1">
    <citation type="submission" date="2018-07" db="EMBL/GenBank/DDBJ databases">
        <title>Genome sequencing of Moraxellaceae gen. HYN0046.</title>
        <authorList>
            <person name="Kim M."/>
            <person name="Yi H."/>
        </authorList>
    </citation>
    <scope>NUCLEOTIDE SEQUENCE [LARGE SCALE GENOMIC DNA]</scope>
    <source>
        <strain evidence="13 14">HYN0046</strain>
    </source>
</reference>
<keyword evidence="14" id="KW-1185">Reference proteome</keyword>
<comment type="subunit">
    <text evidence="8 11">Homotetramer; dimer of dimers.</text>
</comment>
<dbReference type="OrthoDB" id="9771433at2"/>
<dbReference type="InterPro" id="IPR012695">
    <property type="entry name" value="PrpB"/>
</dbReference>
<evidence type="ECO:0000256" key="11">
    <source>
        <dbReference type="HAMAP-Rule" id="MF_01939"/>
    </source>
</evidence>
<gene>
    <name evidence="11" type="primary">prpB</name>
    <name evidence="13" type="ORF">HYN46_12360</name>
</gene>
<feature type="binding site" evidence="11">
    <location>
        <begin position="210"/>
        <end position="212"/>
    </location>
    <ligand>
        <name>substrate</name>
    </ligand>
</feature>
<proteinExistence type="inferred from homology"/>
<keyword evidence="7 11" id="KW-0456">Lyase</keyword>
<feature type="binding site" evidence="11">
    <location>
        <position position="241"/>
    </location>
    <ligand>
        <name>substrate</name>
    </ligand>
</feature>
<accession>A0A345PBM6</accession>
<evidence type="ECO:0000256" key="12">
    <source>
        <dbReference type="RuleBase" id="RU361121"/>
    </source>
</evidence>
<dbReference type="EMBL" id="CP031222">
    <property type="protein sequence ID" value="AXI04685.1"/>
    <property type="molecule type" value="Genomic_DNA"/>
</dbReference>
<dbReference type="PROSITE" id="PS00161">
    <property type="entry name" value="ISOCITRATE_LYASE"/>
    <property type="match status" value="1"/>
</dbReference>
<dbReference type="PANTHER" id="PTHR42905">
    <property type="entry name" value="PHOSPHOENOLPYRUVATE CARBOXYLASE"/>
    <property type="match status" value="1"/>
</dbReference>
<dbReference type="CDD" id="cd00377">
    <property type="entry name" value="ICL_PEPM"/>
    <property type="match status" value="1"/>
</dbReference>
<evidence type="ECO:0000256" key="8">
    <source>
        <dbReference type="ARBA" id="ARBA00044762"/>
    </source>
</evidence>
<dbReference type="InterPro" id="IPR018523">
    <property type="entry name" value="Isocitrate_lyase_ph_CS"/>
</dbReference>
<dbReference type="HAMAP" id="MF_01939">
    <property type="entry name" value="PrpB"/>
    <property type="match status" value="1"/>
</dbReference>
<evidence type="ECO:0000256" key="6">
    <source>
        <dbReference type="ARBA" id="ARBA00022842"/>
    </source>
</evidence>
<feature type="binding site" evidence="11">
    <location>
        <position position="88"/>
    </location>
    <ligand>
        <name>Mg(2+)</name>
        <dbReference type="ChEBI" id="CHEBI:18420"/>
    </ligand>
</feature>
<evidence type="ECO:0000256" key="3">
    <source>
        <dbReference type="ARBA" id="ARBA00009282"/>
    </source>
</evidence>
<dbReference type="GO" id="GO:0046421">
    <property type="term" value="F:methylisocitrate lyase activity"/>
    <property type="evidence" value="ECO:0007669"/>
    <property type="project" value="UniProtKB-UniRule"/>
</dbReference>
<comment type="catalytic activity">
    <reaction evidence="1 11 12">
        <text>(2S,3R)-3-hydroxybutane-1,2,3-tricarboxylate = pyruvate + succinate</text>
        <dbReference type="Rhea" id="RHEA:16809"/>
        <dbReference type="ChEBI" id="CHEBI:15361"/>
        <dbReference type="ChEBI" id="CHEBI:30031"/>
        <dbReference type="ChEBI" id="CHEBI:57429"/>
        <dbReference type="EC" id="4.1.3.30"/>
    </reaction>
</comment>
<dbReference type="KEGG" id="mbah:HYN46_12360"/>
<evidence type="ECO:0000313" key="13">
    <source>
        <dbReference type="EMBL" id="AXI04685.1"/>
    </source>
</evidence>
<protein>
    <recommendedName>
        <fullName evidence="10 11">2-methylisocitrate lyase</fullName>
        <shortName evidence="11">2-MIC</shortName>
        <shortName evidence="11">MICL</shortName>
        <ecNumber evidence="4 11">4.1.3.30</ecNumber>
    </recommendedName>
    <alternativeName>
        <fullName evidence="11">(2R,3S)-2-methylisocitrate lyase</fullName>
    </alternativeName>
</protein>
<dbReference type="AlphaFoldDB" id="A0A345PBM6"/>
<comment type="cofactor">
    <cofactor evidence="2 11">
        <name>Mg(2+)</name>
        <dbReference type="ChEBI" id="CHEBI:18420"/>
    </cofactor>
</comment>
<sequence length="294" mass="32215">MMSTSSAGKRFREALAAEKPLQIMGTVNAYAAMMATQVGYKAIYLSGAGVANYSYGLPDLGITSLEDVLIDARRITSVVDTPLLVDIDTGWGGAFNIGRTVKEMIRAGVAAVHIEDQVAQKRCGHRPNKEIVTKGEMVDRVKAAVDAKTDSDFVIMARTDSLQAEGLQGVIDRACAFVEAGADAIFAEAMTDITMYKKVCDAVKVPVLANITEFGDTPYYTVEQLREQDIAMVLYPLSGTRAMQKAALAVFEAVRKEGTQVNVLDLMQKRVDLYKFLDYYSYEDKLDALFKSEK</sequence>
<organism evidence="13 14">
    <name type="scientific">Aquirhabdus parva</name>
    <dbReference type="NCBI Taxonomy" id="2283318"/>
    <lineage>
        <taxon>Bacteria</taxon>
        <taxon>Pseudomonadati</taxon>
        <taxon>Pseudomonadota</taxon>
        <taxon>Gammaproteobacteria</taxon>
        <taxon>Moraxellales</taxon>
        <taxon>Moraxellaceae</taxon>
        <taxon>Aquirhabdus</taxon>
    </lineage>
</organism>
<dbReference type="InterPro" id="IPR040442">
    <property type="entry name" value="Pyrv_kinase-like_dom_sf"/>
</dbReference>
<dbReference type="PANTHER" id="PTHR42905:SF5">
    <property type="entry name" value="CARBOXYVINYL-CARBOXYPHOSPHONATE PHOSPHORYLMUTASE, CHLOROPLASTIC"/>
    <property type="match status" value="1"/>
</dbReference>